<keyword evidence="3" id="KW-1185">Reference proteome</keyword>
<dbReference type="EnsemblMetazoa" id="G6647.3">
    <property type="protein sequence ID" value="G6647.3:cds"/>
    <property type="gene ID" value="G6647"/>
</dbReference>
<accession>A0A8W8NPL1</accession>
<dbReference type="Proteomes" id="UP000005408">
    <property type="component" value="Unassembled WGS sequence"/>
</dbReference>
<protein>
    <submittedName>
        <fullName evidence="2">Uncharacterized protein</fullName>
    </submittedName>
</protein>
<reference evidence="2" key="1">
    <citation type="submission" date="2022-08" db="UniProtKB">
        <authorList>
            <consortium name="EnsemblMetazoa"/>
        </authorList>
    </citation>
    <scope>IDENTIFICATION</scope>
    <source>
        <strain evidence="2">05x7-T-G4-1.051#20</strain>
    </source>
</reference>
<keyword evidence="1" id="KW-0812">Transmembrane</keyword>
<proteinExistence type="predicted"/>
<feature type="transmembrane region" description="Helical" evidence="1">
    <location>
        <begin position="65"/>
        <end position="85"/>
    </location>
</feature>
<organism evidence="2 3">
    <name type="scientific">Magallana gigas</name>
    <name type="common">Pacific oyster</name>
    <name type="synonym">Crassostrea gigas</name>
    <dbReference type="NCBI Taxonomy" id="29159"/>
    <lineage>
        <taxon>Eukaryota</taxon>
        <taxon>Metazoa</taxon>
        <taxon>Spiralia</taxon>
        <taxon>Lophotrochozoa</taxon>
        <taxon>Mollusca</taxon>
        <taxon>Bivalvia</taxon>
        <taxon>Autobranchia</taxon>
        <taxon>Pteriomorphia</taxon>
        <taxon>Ostreida</taxon>
        <taxon>Ostreoidea</taxon>
        <taxon>Ostreidae</taxon>
        <taxon>Magallana</taxon>
    </lineage>
</organism>
<dbReference type="AlphaFoldDB" id="A0A8W8NPL1"/>
<evidence type="ECO:0000256" key="1">
    <source>
        <dbReference type="SAM" id="Phobius"/>
    </source>
</evidence>
<keyword evidence="1" id="KW-1133">Transmembrane helix</keyword>
<evidence type="ECO:0000313" key="3">
    <source>
        <dbReference type="Proteomes" id="UP000005408"/>
    </source>
</evidence>
<sequence length="124" mass="14217">MNKLDGLIEVLRLRDIRVFKKDAEEKSFVKYDELDEAYSEEEDKKSRFLGYCPSCTCCRCLAQRYLVAILSCVGFLISFGIRCNMGVAIVMMTKNNTYDDDDKPTPAPILVKDGNSTYYNRTVE</sequence>
<keyword evidence="1" id="KW-0472">Membrane</keyword>
<evidence type="ECO:0000313" key="2">
    <source>
        <dbReference type="EnsemblMetazoa" id="G6647.3:cds"/>
    </source>
</evidence>
<name>A0A8W8NPL1_MAGGI</name>